<dbReference type="InterPro" id="IPR036271">
    <property type="entry name" value="Tet_transcr_reg_TetR-rel_C_sf"/>
</dbReference>
<protein>
    <recommendedName>
        <fullName evidence="7">DNA-binding transcriptional regulator, AcrR family</fullName>
    </recommendedName>
</protein>
<dbReference type="PANTHER" id="PTHR30055">
    <property type="entry name" value="HTH-TYPE TRANSCRIPTIONAL REGULATOR RUTR"/>
    <property type="match status" value="1"/>
</dbReference>
<evidence type="ECO:0000313" key="6">
    <source>
        <dbReference type="Proteomes" id="UP001500635"/>
    </source>
</evidence>
<dbReference type="InterPro" id="IPR050109">
    <property type="entry name" value="HTH-type_TetR-like_transc_reg"/>
</dbReference>
<keyword evidence="6" id="KW-1185">Reference proteome</keyword>
<evidence type="ECO:0000256" key="1">
    <source>
        <dbReference type="ARBA" id="ARBA00023015"/>
    </source>
</evidence>
<proteinExistence type="predicted"/>
<keyword evidence="1" id="KW-0805">Transcription regulation</keyword>
<keyword evidence="2" id="KW-0238">DNA-binding</keyword>
<evidence type="ECO:0000256" key="4">
    <source>
        <dbReference type="SAM" id="MobiDB-lite"/>
    </source>
</evidence>
<name>A0ABP8JHC2_9ACTN</name>
<keyword evidence="3" id="KW-0804">Transcription</keyword>
<dbReference type="SUPFAM" id="SSF46689">
    <property type="entry name" value="Homeodomain-like"/>
    <property type="match status" value="1"/>
</dbReference>
<dbReference type="Proteomes" id="UP001500635">
    <property type="component" value="Unassembled WGS sequence"/>
</dbReference>
<evidence type="ECO:0008006" key="7">
    <source>
        <dbReference type="Google" id="ProtNLM"/>
    </source>
</evidence>
<dbReference type="EMBL" id="BAABFR010000023">
    <property type="protein sequence ID" value="GAA4390728.1"/>
    <property type="molecule type" value="Genomic_DNA"/>
</dbReference>
<feature type="region of interest" description="Disordered" evidence="4">
    <location>
        <begin position="194"/>
        <end position="215"/>
    </location>
</feature>
<dbReference type="RefSeq" id="WP_344994270.1">
    <property type="nucleotide sequence ID" value="NZ_BAABFR010000023.1"/>
</dbReference>
<feature type="region of interest" description="Disordered" evidence="4">
    <location>
        <begin position="1"/>
        <end position="24"/>
    </location>
</feature>
<dbReference type="Gene3D" id="1.10.357.10">
    <property type="entry name" value="Tetracycline Repressor, domain 2"/>
    <property type="match status" value="1"/>
</dbReference>
<organism evidence="5 6">
    <name type="scientific">Tsukamurella soli</name>
    <dbReference type="NCBI Taxonomy" id="644556"/>
    <lineage>
        <taxon>Bacteria</taxon>
        <taxon>Bacillati</taxon>
        <taxon>Actinomycetota</taxon>
        <taxon>Actinomycetes</taxon>
        <taxon>Mycobacteriales</taxon>
        <taxon>Tsukamurellaceae</taxon>
        <taxon>Tsukamurella</taxon>
    </lineage>
</organism>
<comment type="caution">
    <text evidence="5">The sequence shown here is derived from an EMBL/GenBank/DDBJ whole genome shotgun (WGS) entry which is preliminary data.</text>
</comment>
<feature type="compositionally biased region" description="Low complexity" evidence="4">
    <location>
        <begin position="206"/>
        <end position="215"/>
    </location>
</feature>
<sequence>MPTDAQPVATGRADGRGKRGRPAQLSRDQIVAAALECNLDTLTVRELAARLGVTHGALYRWVPSSDALLDLVSDVIVDRIMPADAPRPGEWLAWLRQLAWSMHDEFLAVPGYASRTARPHRHNPESFGRLRDGVIAAFIAAGAEPALAEQSWYIFGTSVVSWLAAAENSLELGDAEPRFDLFIDALLRGLPAREPATARPSRARAARPADQAGRL</sequence>
<dbReference type="PANTHER" id="PTHR30055:SF151">
    <property type="entry name" value="TRANSCRIPTIONAL REGULATORY PROTEIN"/>
    <property type="match status" value="1"/>
</dbReference>
<evidence type="ECO:0000256" key="2">
    <source>
        <dbReference type="ARBA" id="ARBA00023125"/>
    </source>
</evidence>
<gene>
    <name evidence="5" type="ORF">GCM10023147_18920</name>
</gene>
<evidence type="ECO:0000313" key="5">
    <source>
        <dbReference type="EMBL" id="GAA4390728.1"/>
    </source>
</evidence>
<dbReference type="InterPro" id="IPR009057">
    <property type="entry name" value="Homeodomain-like_sf"/>
</dbReference>
<evidence type="ECO:0000256" key="3">
    <source>
        <dbReference type="ARBA" id="ARBA00023163"/>
    </source>
</evidence>
<reference evidence="6" key="1">
    <citation type="journal article" date="2019" name="Int. J. Syst. Evol. Microbiol.">
        <title>The Global Catalogue of Microorganisms (GCM) 10K type strain sequencing project: providing services to taxonomists for standard genome sequencing and annotation.</title>
        <authorList>
            <consortium name="The Broad Institute Genomics Platform"/>
            <consortium name="The Broad Institute Genome Sequencing Center for Infectious Disease"/>
            <person name="Wu L."/>
            <person name="Ma J."/>
        </authorList>
    </citation>
    <scope>NUCLEOTIDE SEQUENCE [LARGE SCALE GENOMIC DNA]</scope>
    <source>
        <strain evidence="6">JCM 17688</strain>
    </source>
</reference>
<accession>A0ABP8JHC2</accession>
<dbReference type="SUPFAM" id="SSF48498">
    <property type="entry name" value="Tetracyclin repressor-like, C-terminal domain"/>
    <property type="match status" value="1"/>
</dbReference>